<keyword evidence="4" id="KW-0460">Magnesium</keyword>
<comment type="cofactor">
    <cofactor evidence="1">
        <name>Mg(2+)</name>
        <dbReference type="ChEBI" id="CHEBI:18420"/>
    </cofactor>
</comment>
<feature type="region of interest" description="Disordered" evidence="5">
    <location>
        <begin position="151"/>
        <end position="174"/>
    </location>
</feature>
<dbReference type="CDD" id="cd09877">
    <property type="entry name" value="PIN_YacL-like"/>
    <property type="match status" value="1"/>
</dbReference>
<evidence type="ECO:0000256" key="5">
    <source>
        <dbReference type="SAM" id="MobiDB-lite"/>
    </source>
</evidence>
<evidence type="ECO:0000256" key="1">
    <source>
        <dbReference type="ARBA" id="ARBA00001946"/>
    </source>
</evidence>
<evidence type="ECO:0000313" key="8">
    <source>
        <dbReference type="EMBL" id="TDP57742.1"/>
    </source>
</evidence>
<evidence type="ECO:0000256" key="2">
    <source>
        <dbReference type="ARBA" id="ARBA00022722"/>
    </source>
</evidence>
<protein>
    <submittedName>
        <fullName evidence="8">Uncharacterized protein YacL</fullName>
    </submittedName>
</protein>
<feature type="transmembrane region" description="Helical" evidence="6">
    <location>
        <begin position="49"/>
        <end position="68"/>
    </location>
</feature>
<evidence type="ECO:0000256" key="4">
    <source>
        <dbReference type="ARBA" id="ARBA00022842"/>
    </source>
</evidence>
<dbReference type="Pfam" id="PF01850">
    <property type="entry name" value="PIN"/>
    <property type="match status" value="1"/>
</dbReference>
<dbReference type="InterPro" id="IPR052041">
    <property type="entry name" value="Nucleic_acid_metab_PIN/TRAM"/>
</dbReference>
<keyword evidence="2" id="KW-0540">Nuclease</keyword>
<evidence type="ECO:0000256" key="6">
    <source>
        <dbReference type="SAM" id="Phobius"/>
    </source>
</evidence>
<feature type="transmembrane region" description="Helical" evidence="6">
    <location>
        <begin position="118"/>
        <end position="139"/>
    </location>
</feature>
<dbReference type="AlphaFoldDB" id="A0A4V3CRQ9"/>
<accession>A0A4V3CRQ9</accession>
<evidence type="ECO:0000313" key="9">
    <source>
        <dbReference type="Proteomes" id="UP000295500"/>
    </source>
</evidence>
<keyword evidence="6" id="KW-0472">Membrane</keyword>
<keyword evidence="6" id="KW-1133">Transmembrane helix</keyword>
<dbReference type="OrthoDB" id="9780734at2"/>
<proteinExistence type="predicted"/>
<feature type="transmembrane region" description="Helical" evidence="6">
    <location>
        <begin position="89"/>
        <end position="112"/>
    </location>
</feature>
<dbReference type="InterPro" id="IPR002792">
    <property type="entry name" value="TRAM_dom"/>
</dbReference>
<comment type="caution">
    <text evidence="8">The sequence shown here is derived from an EMBL/GenBank/DDBJ whole genome shotgun (WGS) entry which is preliminary data.</text>
</comment>
<feature type="domain" description="TRAM" evidence="7">
    <location>
        <begin position="311"/>
        <end position="372"/>
    </location>
</feature>
<dbReference type="PROSITE" id="PS51257">
    <property type="entry name" value="PROKAR_LIPOPROTEIN"/>
    <property type="match status" value="1"/>
</dbReference>
<dbReference type="PANTHER" id="PTHR11603:SF147">
    <property type="entry name" value="MEMBRANE PROTEIN"/>
    <property type="match status" value="1"/>
</dbReference>
<dbReference type="Gene3D" id="3.40.50.1010">
    <property type="entry name" value="5'-nuclease"/>
    <property type="match status" value="1"/>
</dbReference>
<evidence type="ECO:0000256" key="3">
    <source>
        <dbReference type="ARBA" id="ARBA00022801"/>
    </source>
</evidence>
<name>A0A4V3CRQ9_9FIRM</name>
<gene>
    <name evidence="8" type="ORF">EV211_11041</name>
</gene>
<organism evidence="8 9">
    <name type="scientific">Aminicella lysinilytica</name>
    <dbReference type="NCBI Taxonomy" id="433323"/>
    <lineage>
        <taxon>Bacteria</taxon>
        <taxon>Bacillati</taxon>
        <taxon>Bacillota</taxon>
        <taxon>Clostridia</taxon>
        <taxon>Peptostreptococcales</taxon>
        <taxon>Anaerovoracaceae</taxon>
        <taxon>Aminicella</taxon>
    </lineage>
</organism>
<keyword evidence="3" id="KW-0378">Hydrolase</keyword>
<keyword evidence="9" id="KW-1185">Reference proteome</keyword>
<reference evidence="8 9" key="1">
    <citation type="submission" date="2019-03" db="EMBL/GenBank/DDBJ databases">
        <title>Genomic Encyclopedia of Type Strains, Phase IV (KMG-IV): sequencing the most valuable type-strain genomes for metagenomic binning, comparative biology and taxonomic classification.</title>
        <authorList>
            <person name="Goeker M."/>
        </authorList>
    </citation>
    <scope>NUCLEOTIDE SEQUENCE [LARGE SCALE GENOMIC DNA]</scope>
    <source>
        <strain evidence="8 9">DSM 28287</strain>
    </source>
</reference>
<dbReference type="SMART" id="SM00670">
    <property type="entry name" value="PINc"/>
    <property type="match status" value="1"/>
</dbReference>
<feature type="transmembrane region" description="Helical" evidence="6">
    <location>
        <begin position="9"/>
        <end position="29"/>
    </location>
</feature>
<dbReference type="SUPFAM" id="SSF88723">
    <property type="entry name" value="PIN domain-like"/>
    <property type="match status" value="1"/>
</dbReference>
<dbReference type="PROSITE" id="PS50926">
    <property type="entry name" value="TRAM"/>
    <property type="match status" value="1"/>
</dbReference>
<dbReference type="GO" id="GO:0016787">
    <property type="term" value="F:hydrolase activity"/>
    <property type="evidence" value="ECO:0007669"/>
    <property type="project" value="UniProtKB-KW"/>
</dbReference>
<dbReference type="RefSeq" id="WP_133528141.1">
    <property type="nucleotide sequence ID" value="NZ_SNXO01000010.1"/>
</dbReference>
<evidence type="ECO:0000259" key="7">
    <source>
        <dbReference type="PROSITE" id="PS50926"/>
    </source>
</evidence>
<dbReference type="PANTHER" id="PTHR11603">
    <property type="entry name" value="AAA FAMILY ATPASE"/>
    <property type="match status" value="1"/>
</dbReference>
<keyword evidence="6" id="KW-0812">Transmembrane</keyword>
<sequence>MIKKLIRGLVTIIGAAFGYGCCLLIGYWINHSGGNVDEYFSSGQQMGIAIAFAIIFGIIFFKLTPVLSRQSTKVANNIESDLQGISGNVIVAGTIGLIAGLLIALLLTQMFTFITNKYVYSFIIVITYFIFGYLGVVIATSKGKEMAGNILAPRGKDQNQNQSQGGSRFARAGKKKSDAIPKIFDTSVIIDGRIAEIMKTGFLEGPIVIPEFVLVELRHIADSSDSLKRTRGRRGLDILNKIQKDYGVEIYNTDTEKALKEIPEVDVKLLKLAQLINGKVVTNDFNLNKVAAINGVSVLNINELANCLKPVVLPGEEMTVSLVKQGKDQSQAIGYLDDGTMIVVEDGRKQIGKTTKINVTSVLQTSAGRMIFGRLKNTHVQQ</sequence>
<dbReference type="Pfam" id="PF01938">
    <property type="entry name" value="TRAM"/>
    <property type="match status" value="1"/>
</dbReference>
<dbReference type="InterPro" id="IPR002716">
    <property type="entry name" value="PIN_dom"/>
</dbReference>
<dbReference type="InterPro" id="IPR029060">
    <property type="entry name" value="PIN-like_dom_sf"/>
</dbReference>
<dbReference type="Proteomes" id="UP000295500">
    <property type="component" value="Unassembled WGS sequence"/>
</dbReference>
<dbReference type="EMBL" id="SNXO01000010">
    <property type="protein sequence ID" value="TDP57742.1"/>
    <property type="molecule type" value="Genomic_DNA"/>
</dbReference>
<dbReference type="GO" id="GO:0004518">
    <property type="term" value="F:nuclease activity"/>
    <property type="evidence" value="ECO:0007669"/>
    <property type="project" value="UniProtKB-KW"/>
</dbReference>